<sequence length="165" mass="18521">MPRPTTAVPYHIGELADLMSQLFGPVSYVGIHVDPELQYPKGAARVTFGTEEGFLKAMEAKFMLLPHDGITKRVEIKPYIMEDGECDECGMSPSSGFHGVMYCANLDCLQYYCKACWSRFHDGDMSLISHRPVFRPTRAHSKVGRFFFCSYDTAIVGGSLFVNYI</sequence>
<organism evidence="5">
    <name type="scientific">Anisakis simplex</name>
    <name type="common">Herring worm</name>
    <dbReference type="NCBI Taxonomy" id="6269"/>
    <lineage>
        <taxon>Eukaryota</taxon>
        <taxon>Metazoa</taxon>
        <taxon>Ecdysozoa</taxon>
        <taxon>Nematoda</taxon>
        <taxon>Chromadorea</taxon>
        <taxon>Rhabditida</taxon>
        <taxon>Spirurina</taxon>
        <taxon>Ascaridomorpha</taxon>
        <taxon>Ascaridoidea</taxon>
        <taxon>Anisakidae</taxon>
        <taxon>Anisakis</taxon>
        <taxon>Anisakis simplex complex</taxon>
    </lineage>
</organism>
<name>A0A0M3KK15_ANISI</name>
<reference evidence="5" key="1">
    <citation type="submission" date="2017-02" db="UniProtKB">
        <authorList>
            <consortium name="WormBaseParasite"/>
        </authorList>
    </citation>
    <scope>IDENTIFICATION</scope>
</reference>
<reference evidence="3 4" key="2">
    <citation type="submission" date="2018-11" db="EMBL/GenBank/DDBJ databases">
        <authorList>
            <consortium name="Pathogen Informatics"/>
        </authorList>
    </citation>
    <scope>NUCLEOTIDE SEQUENCE [LARGE SCALE GENOMIC DNA]</scope>
</reference>
<keyword evidence="4" id="KW-1185">Reference proteome</keyword>
<evidence type="ECO:0000313" key="5">
    <source>
        <dbReference type="WBParaSite" id="ASIM_0002134301-mRNA-1"/>
    </source>
</evidence>
<dbReference type="InterPro" id="IPR034819">
    <property type="entry name" value="CPEB"/>
</dbReference>
<dbReference type="GO" id="GO:0000900">
    <property type="term" value="F:mRNA regulatory element binding translation repressor activity"/>
    <property type="evidence" value="ECO:0007669"/>
    <property type="project" value="TreeGrafter"/>
</dbReference>
<dbReference type="GO" id="GO:0003730">
    <property type="term" value="F:mRNA 3'-UTR binding"/>
    <property type="evidence" value="ECO:0007669"/>
    <property type="project" value="InterPro"/>
</dbReference>
<dbReference type="PANTHER" id="PTHR12566:SF6">
    <property type="entry name" value="FOG-1 PROTEIN"/>
    <property type="match status" value="1"/>
</dbReference>
<dbReference type="GO" id="GO:0008135">
    <property type="term" value="F:translation factor activity, RNA binding"/>
    <property type="evidence" value="ECO:0007669"/>
    <property type="project" value="TreeGrafter"/>
</dbReference>
<dbReference type="GO" id="GO:0045202">
    <property type="term" value="C:synapse"/>
    <property type="evidence" value="ECO:0007669"/>
    <property type="project" value="TreeGrafter"/>
</dbReference>
<feature type="domain" description="Cytoplasmic polyadenylation element-binding protein ZZ" evidence="2">
    <location>
        <begin position="72"/>
        <end position="135"/>
    </location>
</feature>
<dbReference type="GO" id="GO:0043022">
    <property type="term" value="F:ribosome binding"/>
    <property type="evidence" value="ECO:0007669"/>
    <property type="project" value="TreeGrafter"/>
</dbReference>
<dbReference type="GO" id="GO:0005737">
    <property type="term" value="C:cytoplasm"/>
    <property type="evidence" value="ECO:0007669"/>
    <property type="project" value="TreeGrafter"/>
</dbReference>
<dbReference type="InterPro" id="IPR038446">
    <property type="entry name" value="CEBP_ZZ_sf"/>
</dbReference>
<dbReference type="InterPro" id="IPR035979">
    <property type="entry name" value="RBD_domain_sf"/>
</dbReference>
<dbReference type="GO" id="GO:0005634">
    <property type="term" value="C:nucleus"/>
    <property type="evidence" value="ECO:0007669"/>
    <property type="project" value="TreeGrafter"/>
</dbReference>
<dbReference type="Gene3D" id="4.10.640.40">
    <property type="entry name" value="Cytoplasmic polyadenylation element-binding protein, ZZ domain"/>
    <property type="match status" value="1"/>
</dbReference>
<keyword evidence="1" id="KW-0694">RNA-binding</keyword>
<dbReference type="SUPFAM" id="SSF54928">
    <property type="entry name" value="RNA-binding domain, RBD"/>
    <property type="match status" value="1"/>
</dbReference>
<dbReference type="CDD" id="cd19757">
    <property type="entry name" value="Bbox1"/>
    <property type="match status" value="1"/>
</dbReference>
<dbReference type="GO" id="GO:2000766">
    <property type="term" value="P:negative regulation of cytoplasmic translation"/>
    <property type="evidence" value="ECO:0007669"/>
    <property type="project" value="TreeGrafter"/>
</dbReference>
<dbReference type="Pfam" id="PF16366">
    <property type="entry name" value="CEBP_ZZ"/>
    <property type="match status" value="1"/>
</dbReference>
<evidence type="ECO:0000259" key="2">
    <source>
        <dbReference type="Pfam" id="PF16366"/>
    </source>
</evidence>
<dbReference type="Proteomes" id="UP000267096">
    <property type="component" value="Unassembled WGS sequence"/>
</dbReference>
<dbReference type="PANTHER" id="PTHR12566">
    <property type="entry name" value="CYTOPLASMIC POLYADENYLATION ELEMENT BINDING PROTEIN CPEB"/>
    <property type="match status" value="1"/>
</dbReference>
<accession>A0A0M3KK15</accession>
<proteinExistence type="predicted"/>
<dbReference type="InterPro" id="IPR032296">
    <property type="entry name" value="CEBP_ZZ"/>
</dbReference>
<dbReference type="AlphaFoldDB" id="A0A0M3KK15"/>
<dbReference type="WBParaSite" id="ASIM_0002134301-mRNA-1">
    <property type="protein sequence ID" value="ASIM_0002134301-mRNA-1"/>
    <property type="gene ID" value="ASIM_0002134301"/>
</dbReference>
<evidence type="ECO:0000256" key="1">
    <source>
        <dbReference type="ARBA" id="ARBA00022884"/>
    </source>
</evidence>
<dbReference type="Gene3D" id="3.30.70.330">
    <property type="match status" value="1"/>
</dbReference>
<dbReference type="EMBL" id="UYRR01040428">
    <property type="protein sequence ID" value="VDK79062.1"/>
    <property type="molecule type" value="Genomic_DNA"/>
</dbReference>
<dbReference type="OrthoDB" id="10033548at2759"/>
<evidence type="ECO:0000313" key="4">
    <source>
        <dbReference type="Proteomes" id="UP000267096"/>
    </source>
</evidence>
<dbReference type="GO" id="GO:0043005">
    <property type="term" value="C:neuron projection"/>
    <property type="evidence" value="ECO:0007669"/>
    <property type="project" value="TreeGrafter"/>
</dbReference>
<dbReference type="InterPro" id="IPR012677">
    <property type="entry name" value="Nucleotide-bd_a/b_plait_sf"/>
</dbReference>
<evidence type="ECO:0000313" key="3">
    <source>
        <dbReference type="EMBL" id="VDK79062.1"/>
    </source>
</evidence>
<protein>
    <submittedName>
        <fullName evidence="5">FOG-1 protein (inferred by orthology to a C. elegans protein)</fullName>
    </submittedName>
</protein>
<gene>
    <name evidence="3" type="ORF">ASIM_LOCUS20715</name>
</gene>